<evidence type="ECO:0000313" key="4">
    <source>
        <dbReference type="Proteomes" id="UP001595528"/>
    </source>
</evidence>
<dbReference type="Pfam" id="PF09899">
    <property type="entry name" value="DUF2126"/>
    <property type="match status" value="1"/>
</dbReference>
<accession>A0ABV7L6J2</accession>
<reference evidence="4" key="1">
    <citation type="journal article" date="2019" name="Int. J. Syst. Evol. Microbiol.">
        <title>The Global Catalogue of Microorganisms (GCM) 10K type strain sequencing project: providing services to taxonomists for standard genome sequencing and annotation.</title>
        <authorList>
            <consortium name="The Broad Institute Genomics Platform"/>
            <consortium name="The Broad Institute Genome Sequencing Center for Infectious Disease"/>
            <person name="Wu L."/>
            <person name="Ma J."/>
        </authorList>
    </citation>
    <scope>NUCLEOTIDE SEQUENCE [LARGE SCALE GENOMIC DNA]</scope>
    <source>
        <strain evidence="4">KCTC 42964</strain>
    </source>
</reference>
<dbReference type="InterPro" id="IPR018667">
    <property type="entry name" value="DUF2126"/>
</dbReference>
<dbReference type="Pfam" id="PF01841">
    <property type="entry name" value="Transglut_core"/>
    <property type="match status" value="1"/>
</dbReference>
<keyword evidence="4" id="KW-1185">Reference proteome</keyword>
<feature type="domain" description="Transglutaminase-like" evidence="2">
    <location>
        <begin position="172"/>
        <end position="248"/>
    </location>
</feature>
<dbReference type="SUPFAM" id="SSF54001">
    <property type="entry name" value="Cysteine proteinases"/>
    <property type="match status" value="1"/>
</dbReference>
<evidence type="ECO:0000313" key="3">
    <source>
        <dbReference type="EMBL" id="MFC3230227.1"/>
    </source>
</evidence>
<sequence>MGIEVALNHRTVYEYDRPVQLGPQTVRLRPAPHCRTGIPAYSLKVEPREHFLNWQQDPHGNYLARLVFPEKTRRFSVEIDLIADMSVINPFDFFLEEEATSFPFTYGEEFLDDLAPFLQKDDPGPLFADYLKTLPEGAEQTIDFLVAVNQQLQRDIAYTVRMEPGVQTPEETLKLRRGSCRDTGWLLVQLLRHRGLAARFVSGYLIQLTPDQKPLDGPEGPSADFTDLHAWTEVFLPGAGWVGLDPTSGLLTGEGHIPLASTPEPSSAAPISGMVEPAEVEFDFDMSVTRIVEKPRVTKPFTEEQWASILQLGHEVDSDLAAGDVRLTMGGEPTFVSIDDMDHPQWNTEALGEDKRRLAGDLFRRLADRFAPEGLLHYGQGKWYPGEQLPRWALTAMWRKDGEPVWQDRSLLAQPEKPGMADADRAEALGRAIAEELNVPAKYLQPAFEDPYYYIFKERRLPINVTVAENKLKEEMERARIARVFEQGLDKVVGYALPLAKGPAGRDGGWQSGPWHLRMERLFLLPGDSSMGYRLPLDSLPWVTEGDYPYHFPEDPFAPRGALPAYAELAGPGRSEGGAAPLRRQAGDPRLAPGRAGEGGEGPDAAGDGRLPADARADGRPPLPGESDPSVVRTALCVEPRNGHCHIFLPPMPTAADYLALVAIVERAAARQNQQVVIEGYLPPGDPRLEHFSVTPDPGVIEVNIHPSRSWSEMVERTELVYGQARQTRLGTEKFMIDGRHTGTGGGNHVVLGGPAPEDSPFLRRPDLLRSLLAFWQNHPGLSYLFSGLFIGPTSQHPRVDEARDDSLYELELAFAQAGIGQDVPPWMTDRLFRNLLVDITGNTHRAEFCIDKLYSPDSSGGRRGLLELRAFEMPPHHQMSSVQMLMLRALVAQFWTKPYERPPVRWGNRLHDAFLLPHFVWADLLDVIDEMNRAGYEFDPAWLVPQMEFRFPRIGRVTRHDVGIELRHALEPWHVMGEEGFAGGTARAVDSTLERMQVQVANFTPERFVLACNGAEVPLLPTEVEGEYVGAVRFKAWAQPSSLHPTIPVQAPLTFDLYDRWSGRSLGGCRYHVAHPGGRSFDTLPVNAAEAESRRRTRFFPFGHTGGPMAVPRSYRSAEAPLTLDLRRAAVGLETPPVQTER</sequence>
<evidence type="ECO:0000256" key="1">
    <source>
        <dbReference type="SAM" id="MobiDB-lite"/>
    </source>
</evidence>
<dbReference type="InterPro" id="IPR013589">
    <property type="entry name" value="Bac_transglu_N"/>
</dbReference>
<feature type="region of interest" description="Disordered" evidence="1">
    <location>
        <begin position="568"/>
        <end position="628"/>
    </location>
</feature>
<name>A0ABV7L6J2_9PROT</name>
<proteinExistence type="predicted"/>
<gene>
    <name evidence="3" type="ORF">ACFOGJ_23455</name>
</gene>
<dbReference type="Proteomes" id="UP001595528">
    <property type="component" value="Unassembled WGS sequence"/>
</dbReference>
<evidence type="ECO:0000259" key="2">
    <source>
        <dbReference type="SMART" id="SM00460"/>
    </source>
</evidence>
<comment type="caution">
    <text evidence="3">The sequence shown here is derived from an EMBL/GenBank/DDBJ whole genome shotgun (WGS) entry which is preliminary data.</text>
</comment>
<dbReference type="Pfam" id="PF08379">
    <property type="entry name" value="Bact_transglu_N"/>
    <property type="match status" value="1"/>
</dbReference>
<dbReference type="PANTHER" id="PTHR33490:SF1">
    <property type="entry name" value="SLL1233 PROTEIN"/>
    <property type="match status" value="1"/>
</dbReference>
<dbReference type="SMART" id="SM00460">
    <property type="entry name" value="TGc"/>
    <property type="match status" value="1"/>
</dbReference>
<dbReference type="InterPro" id="IPR038765">
    <property type="entry name" value="Papain-like_cys_pep_sf"/>
</dbReference>
<dbReference type="PANTHER" id="PTHR33490">
    <property type="entry name" value="BLR5614 PROTEIN-RELATED"/>
    <property type="match status" value="1"/>
</dbReference>
<dbReference type="InterPro" id="IPR002931">
    <property type="entry name" value="Transglutaminase-like"/>
</dbReference>
<protein>
    <submittedName>
        <fullName evidence="3">DUF2126 domain-containing protein</fullName>
    </submittedName>
</protein>
<dbReference type="EMBL" id="JBHRTR010000037">
    <property type="protein sequence ID" value="MFC3230227.1"/>
    <property type="molecule type" value="Genomic_DNA"/>
</dbReference>
<organism evidence="3 4">
    <name type="scientific">Marinibaculum pumilum</name>
    <dbReference type="NCBI Taxonomy" id="1766165"/>
    <lineage>
        <taxon>Bacteria</taxon>
        <taxon>Pseudomonadati</taxon>
        <taxon>Pseudomonadota</taxon>
        <taxon>Alphaproteobacteria</taxon>
        <taxon>Rhodospirillales</taxon>
        <taxon>Rhodospirillaceae</taxon>
        <taxon>Marinibaculum</taxon>
    </lineage>
</organism>
<dbReference type="RefSeq" id="WP_379905202.1">
    <property type="nucleotide sequence ID" value="NZ_JBHRTR010000037.1"/>
</dbReference>
<dbReference type="Gene3D" id="3.10.620.30">
    <property type="match status" value="1"/>
</dbReference>